<dbReference type="EMBL" id="SRMD01000084">
    <property type="protein sequence ID" value="TQW15119.1"/>
    <property type="molecule type" value="Genomic_DNA"/>
</dbReference>
<name>A0ABY3BFX0_LACGS</name>
<sequence length="58" mass="6936">MEFALKQLERPIKLEVFTDNLAAKTLYEKYGFKVVKTVVEKWSNEYPIEFSQDTMEMK</sequence>
<protein>
    <recommendedName>
        <fullName evidence="3">GNAT family N-acetyltransferase</fullName>
    </recommendedName>
</protein>
<reference evidence="1 2" key="1">
    <citation type="submission" date="2019-04" db="EMBL/GenBank/DDBJ databases">
        <title>Lactobacillus gasseri 7171 assembly.</title>
        <authorList>
            <person name="Joris B.R."/>
            <person name="Giguere D."/>
        </authorList>
    </citation>
    <scope>NUCLEOTIDE SEQUENCE [LARGE SCALE GENOMIC DNA]</scope>
    <source>
        <strain evidence="1 2">7171</strain>
    </source>
</reference>
<comment type="caution">
    <text evidence="1">The sequence shown here is derived from an EMBL/GenBank/DDBJ whole genome shotgun (WGS) entry which is preliminary data.</text>
</comment>
<evidence type="ECO:0000313" key="2">
    <source>
        <dbReference type="Proteomes" id="UP000316012"/>
    </source>
</evidence>
<gene>
    <name evidence="1" type="ORF">FIPPAONL_01182</name>
</gene>
<evidence type="ECO:0008006" key="3">
    <source>
        <dbReference type="Google" id="ProtNLM"/>
    </source>
</evidence>
<accession>A0ABY3BFX0</accession>
<proteinExistence type="predicted"/>
<organism evidence="1 2">
    <name type="scientific">Lactobacillus gasseri</name>
    <dbReference type="NCBI Taxonomy" id="1596"/>
    <lineage>
        <taxon>Bacteria</taxon>
        <taxon>Bacillati</taxon>
        <taxon>Bacillota</taxon>
        <taxon>Bacilli</taxon>
        <taxon>Lactobacillales</taxon>
        <taxon>Lactobacillaceae</taxon>
        <taxon>Lactobacillus</taxon>
    </lineage>
</organism>
<evidence type="ECO:0000313" key="1">
    <source>
        <dbReference type="EMBL" id="TQW15119.1"/>
    </source>
</evidence>
<dbReference type="Proteomes" id="UP000316012">
    <property type="component" value="Unassembled WGS sequence"/>
</dbReference>
<dbReference type="SUPFAM" id="SSF55729">
    <property type="entry name" value="Acyl-CoA N-acyltransferases (Nat)"/>
    <property type="match status" value="1"/>
</dbReference>
<dbReference type="InterPro" id="IPR016181">
    <property type="entry name" value="Acyl_CoA_acyltransferase"/>
</dbReference>
<keyword evidence="2" id="KW-1185">Reference proteome</keyword>
<dbReference type="Gene3D" id="3.40.630.30">
    <property type="match status" value="1"/>
</dbReference>